<name>A0A0A9C5L2_ARUDO</name>
<dbReference type="EMBL" id="GBRH01231088">
    <property type="protein sequence ID" value="JAD66807.1"/>
    <property type="molecule type" value="Transcribed_RNA"/>
</dbReference>
<protein>
    <submittedName>
        <fullName evidence="1">Uncharacterized protein</fullName>
    </submittedName>
</protein>
<evidence type="ECO:0000313" key="1">
    <source>
        <dbReference type="EMBL" id="JAD66807.1"/>
    </source>
</evidence>
<organism evidence="1">
    <name type="scientific">Arundo donax</name>
    <name type="common">Giant reed</name>
    <name type="synonym">Donax arundinaceus</name>
    <dbReference type="NCBI Taxonomy" id="35708"/>
    <lineage>
        <taxon>Eukaryota</taxon>
        <taxon>Viridiplantae</taxon>
        <taxon>Streptophyta</taxon>
        <taxon>Embryophyta</taxon>
        <taxon>Tracheophyta</taxon>
        <taxon>Spermatophyta</taxon>
        <taxon>Magnoliopsida</taxon>
        <taxon>Liliopsida</taxon>
        <taxon>Poales</taxon>
        <taxon>Poaceae</taxon>
        <taxon>PACMAD clade</taxon>
        <taxon>Arundinoideae</taxon>
        <taxon>Arundineae</taxon>
        <taxon>Arundo</taxon>
    </lineage>
</organism>
<reference evidence="1" key="1">
    <citation type="submission" date="2014-09" db="EMBL/GenBank/DDBJ databases">
        <authorList>
            <person name="Magalhaes I.L.F."/>
            <person name="Oliveira U."/>
            <person name="Santos F.R."/>
            <person name="Vidigal T.H.D.A."/>
            <person name="Brescovit A.D."/>
            <person name="Santos A.J."/>
        </authorList>
    </citation>
    <scope>NUCLEOTIDE SEQUENCE</scope>
    <source>
        <tissue evidence="1">Shoot tissue taken approximately 20 cm above the soil surface</tissue>
    </source>
</reference>
<accession>A0A0A9C5L2</accession>
<dbReference type="AlphaFoldDB" id="A0A0A9C5L2"/>
<reference evidence="1" key="2">
    <citation type="journal article" date="2015" name="Data Brief">
        <title>Shoot transcriptome of the giant reed, Arundo donax.</title>
        <authorList>
            <person name="Barrero R.A."/>
            <person name="Guerrero F.D."/>
            <person name="Moolhuijzen P."/>
            <person name="Goolsby J.A."/>
            <person name="Tidwell J."/>
            <person name="Bellgard S.E."/>
            <person name="Bellgard M.I."/>
        </authorList>
    </citation>
    <scope>NUCLEOTIDE SEQUENCE</scope>
    <source>
        <tissue evidence="1">Shoot tissue taken approximately 20 cm above the soil surface</tissue>
    </source>
</reference>
<sequence length="31" mass="3573">MPAQWLKLLEYLAARTVGVVPYFQHAVDELN</sequence>
<proteinExistence type="predicted"/>